<dbReference type="AlphaFoldDB" id="A0A327X3R3"/>
<comment type="caution">
    <text evidence="2">The sequence shown here is derived from an EMBL/GenBank/DDBJ whole genome shotgun (WGS) entry which is preliminary data.</text>
</comment>
<organism evidence="2 3">
    <name type="scientific">Aliidiomarina maris</name>
    <dbReference type="NCBI Taxonomy" id="531312"/>
    <lineage>
        <taxon>Bacteria</taxon>
        <taxon>Pseudomonadati</taxon>
        <taxon>Pseudomonadota</taxon>
        <taxon>Gammaproteobacteria</taxon>
        <taxon>Alteromonadales</taxon>
        <taxon>Idiomarinaceae</taxon>
        <taxon>Aliidiomarina</taxon>
    </lineage>
</organism>
<sequence>MGLFDKLIGGNKDDSDNRHGVIDSGRNKNTGGHDHRSNTGDDRTPSQKDGDKKRRKD</sequence>
<dbReference type="Proteomes" id="UP000249203">
    <property type="component" value="Unassembled WGS sequence"/>
</dbReference>
<dbReference type="EMBL" id="QLMD01000001">
    <property type="protein sequence ID" value="RAK01381.1"/>
    <property type="molecule type" value="Genomic_DNA"/>
</dbReference>
<name>A0A327X3R3_9GAMM</name>
<feature type="compositionally biased region" description="Basic and acidic residues" evidence="1">
    <location>
        <begin position="31"/>
        <end position="57"/>
    </location>
</feature>
<evidence type="ECO:0000313" key="3">
    <source>
        <dbReference type="Proteomes" id="UP000249203"/>
    </source>
</evidence>
<gene>
    <name evidence="2" type="ORF">B0I24_1014</name>
</gene>
<feature type="compositionally biased region" description="Basic and acidic residues" evidence="1">
    <location>
        <begin position="11"/>
        <end position="21"/>
    </location>
</feature>
<reference evidence="2 3" key="1">
    <citation type="submission" date="2018-06" db="EMBL/GenBank/DDBJ databases">
        <title>Genomic Encyclopedia of Type Strains, Phase III (KMG-III): the genomes of soil and plant-associated and newly described type strains.</title>
        <authorList>
            <person name="Whitman W."/>
        </authorList>
    </citation>
    <scope>NUCLEOTIDE SEQUENCE [LARGE SCALE GENOMIC DNA]</scope>
    <source>
        <strain evidence="2 3">CGMCC 1.15366</strain>
    </source>
</reference>
<protein>
    <submittedName>
        <fullName evidence="2">Uncharacterized protein</fullName>
    </submittedName>
</protein>
<evidence type="ECO:0000256" key="1">
    <source>
        <dbReference type="SAM" id="MobiDB-lite"/>
    </source>
</evidence>
<feature type="region of interest" description="Disordered" evidence="1">
    <location>
        <begin position="1"/>
        <end position="57"/>
    </location>
</feature>
<evidence type="ECO:0000313" key="2">
    <source>
        <dbReference type="EMBL" id="RAK01381.1"/>
    </source>
</evidence>
<accession>A0A327X3R3</accession>
<proteinExistence type="predicted"/>